<comment type="caution">
    <text evidence="14">The sequence shown here is derived from an EMBL/GenBank/DDBJ whole genome shotgun (WGS) entry which is preliminary data.</text>
</comment>
<dbReference type="InParanoid" id="A0A1Y2DJ22"/>
<protein>
    <recommendedName>
        <fullName evidence="13">alpha-1,2-Mannosidase</fullName>
        <ecNumber evidence="13">3.2.1.-</ecNumber>
    </recommendedName>
</protein>
<dbReference type="RefSeq" id="XP_040711925.1">
    <property type="nucleotide sequence ID" value="XM_040857717.1"/>
</dbReference>
<evidence type="ECO:0000256" key="4">
    <source>
        <dbReference type="ARBA" id="ARBA00022729"/>
    </source>
</evidence>
<dbReference type="EMBL" id="MCFJ01000014">
    <property type="protein sequence ID" value="ORY59231.1"/>
    <property type="molecule type" value="Genomic_DNA"/>
</dbReference>
<dbReference type="PANTHER" id="PTHR11742">
    <property type="entry name" value="MANNOSYL-OLIGOSACCHARIDE ALPHA-1,2-MANNOSIDASE-RELATED"/>
    <property type="match status" value="1"/>
</dbReference>
<name>A0A1Y2DJ22_9PEZI</name>
<dbReference type="GO" id="GO:0005509">
    <property type="term" value="F:calcium ion binding"/>
    <property type="evidence" value="ECO:0007669"/>
    <property type="project" value="InterPro"/>
</dbReference>
<gene>
    <name evidence="14" type="ORF">BCR38DRAFT_399490</name>
</gene>
<dbReference type="Proteomes" id="UP000193689">
    <property type="component" value="Unassembled WGS sequence"/>
</dbReference>
<dbReference type="UniPathway" id="UPA00378"/>
<evidence type="ECO:0000256" key="9">
    <source>
        <dbReference type="ARBA" id="ARBA00047669"/>
    </source>
</evidence>
<comment type="cofactor">
    <cofactor evidence="1 12">
        <name>Ca(2+)</name>
        <dbReference type="ChEBI" id="CHEBI:29108"/>
    </cofactor>
</comment>
<reference evidence="14 15" key="1">
    <citation type="submission" date="2016-07" db="EMBL/GenBank/DDBJ databases">
        <title>Pervasive Adenine N6-methylation of Active Genes in Fungi.</title>
        <authorList>
            <consortium name="DOE Joint Genome Institute"/>
            <person name="Mondo S.J."/>
            <person name="Dannebaum R.O."/>
            <person name="Kuo R.C."/>
            <person name="Labutti K."/>
            <person name="Haridas S."/>
            <person name="Kuo A."/>
            <person name="Salamov A."/>
            <person name="Ahrendt S.R."/>
            <person name="Lipzen A."/>
            <person name="Sullivan W."/>
            <person name="Andreopoulos W.B."/>
            <person name="Clum A."/>
            <person name="Lindquist E."/>
            <person name="Daum C."/>
            <person name="Ramamoorthy G.K."/>
            <person name="Gryganskyi A."/>
            <person name="Culley D."/>
            <person name="Magnuson J.K."/>
            <person name="James T.Y."/>
            <person name="O'Malley M.A."/>
            <person name="Stajich J.E."/>
            <person name="Spatafora J.W."/>
            <person name="Visel A."/>
            <person name="Grigoriev I.V."/>
        </authorList>
    </citation>
    <scope>NUCLEOTIDE SEQUENCE [LARGE SCALE GENOMIC DNA]</scope>
    <source>
        <strain evidence="14 15">CBS 129021</strain>
    </source>
</reference>
<organism evidence="14 15">
    <name type="scientific">Pseudomassariella vexata</name>
    <dbReference type="NCBI Taxonomy" id="1141098"/>
    <lineage>
        <taxon>Eukaryota</taxon>
        <taxon>Fungi</taxon>
        <taxon>Dikarya</taxon>
        <taxon>Ascomycota</taxon>
        <taxon>Pezizomycotina</taxon>
        <taxon>Sordariomycetes</taxon>
        <taxon>Xylariomycetidae</taxon>
        <taxon>Amphisphaeriales</taxon>
        <taxon>Pseudomassariaceae</taxon>
        <taxon>Pseudomassariella</taxon>
    </lineage>
</organism>
<evidence type="ECO:0000256" key="5">
    <source>
        <dbReference type="ARBA" id="ARBA00022801"/>
    </source>
</evidence>
<keyword evidence="5 13" id="KW-0378">Hydrolase</keyword>
<dbReference type="PANTHER" id="PTHR11742:SF101">
    <property type="entry name" value="MANNOSYL-OLIGOSACCHARIDE ALPHA-1,2-MANNOSIDASE 1B"/>
    <property type="match status" value="1"/>
</dbReference>
<evidence type="ECO:0000256" key="2">
    <source>
        <dbReference type="ARBA" id="ARBA00004922"/>
    </source>
</evidence>
<dbReference type="STRING" id="1141098.A0A1Y2DJ22"/>
<dbReference type="InterPro" id="IPR001382">
    <property type="entry name" value="Glyco_hydro_47"/>
</dbReference>
<evidence type="ECO:0000256" key="13">
    <source>
        <dbReference type="RuleBase" id="RU361193"/>
    </source>
</evidence>
<keyword evidence="12" id="KW-0479">Metal-binding</keyword>
<dbReference type="GO" id="GO:0005783">
    <property type="term" value="C:endoplasmic reticulum"/>
    <property type="evidence" value="ECO:0007669"/>
    <property type="project" value="TreeGrafter"/>
</dbReference>
<dbReference type="Pfam" id="PF01532">
    <property type="entry name" value="Glyco_hydro_47"/>
    <property type="match status" value="1"/>
</dbReference>
<keyword evidence="12" id="KW-0106">Calcium</keyword>
<dbReference type="PRINTS" id="PR00747">
    <property type="entry name" value="GLYHDRLASE47"/>
</dbReference>
<dbReference type="GO" id="GO:0016020">
    <property type="term" value="C:membrane"/>
    <property type="evidence" value="ECO:0007669"/>
    <property type="project" value="InterPro"/>
</dbReference>
<evidence type="ECO:0000256" key="3">
    <source>
        <dbReference type="ARBA" id="ARBA00007658"/>
    </source>
</evidence>
<evidence type="ECO:0000256" key="10">
    <source>
        <dbReference type="ARBA" id="ARBA00048605"/>
    </source>
</evidence>
<evidence type="ECO:0000313" key="15">
    <source>
        <dbReference type="Proteomes" id="UP000193689"/>
    </source>
</evidence>
<dbReference type="InterPro" id="IPR036026">
    <property type="entry name" value="Seven-hairpin_glycosidases"/>
</dbReference>
<comment type="pathway">
    <text evidence="2">Protein modification; protein glycosylation.</text>
</comment>
<accession>A0A1Y2DJ22</accession>
<evidence type="ECO:0000256" key="11">
    <source>
        <dbReference type="PIRSR" id="PIRSR601382-1"/>
    </source>
</evidence>
<evidence type="ECO:0000313" key="14">
    <source>
        <dbReference type="EMBL" id="ORY59231.1"/>
    </source>
</evidence>
<dbReference type="SUPFAM" id="SSF48225">
    <property type="entry name" value="Seven-hairpin glycosidases"/>
    <property type="match status" value="1"/>
</dbReference>
<evidence type="ECO:0000256" key="8">
    <source>
        <dbReference type="ARBA" id="ARBA00023295"/>
    </source>
</evidence>
<evidence type="ECO:0000256" key="7">
    <source>
        <dbReference type="ARBA" id="ARBA00023180"/>
    </source>
</evidence>
<dbReference type="GeneID" id="63773929"/>
<evidence type="ECO:0000256" key="6">
    <source>
        <dbReference type="ARBA" id="ARBA00023157"/>
    </source>
</evidence>
<dbReference type="EC" id="3.2.1.-" evidence="13"/>
<comment type="catalytic activity">
    <reaction evidence="10">
        <text>N(4)-(alpha-D-Man-(1-&gt;2)-alpha-D-Man-(1-&gt;2)-alpha-D-Man-(1-&gt;3)-[alpha-D-Man-(1-&gt;2)-alpha-D-Man-(1-&gt;3)-[alpha-D-Man-(1-&gt;2)-alpha-D-Man-(1-&gt;6)]-alpha-D-Man-(1-&gt;6)]-beta-D-Man-(1-&gt;4)-beta-D-GlcNAc-(1-&gt;4)-beta-D-GlcNAc)-L-asparaginyl-[protein] (N-glucan mannose isomer 9A1,2,3B1,2,3) + 4 H2O = N(4)-(alpha-D-Man-(1-&gt;3)-[alpha-D-Man-(1-&gt;3)-[alpha-D-Man-(1-&gt;6)]-alpha-D-Man-(1-&gt;6)]-beta-D-Man-(1-&gt;4)-beta-D-GlcNAc-(1-&gt;4)-beta-D-GlcNAc)-L-asparaginyl-[protein] (N-glucan mannose isomer 5A1,2) + 4 beta-D-mannose</text>
        <dbReference type="Rhea" id="RHEA:56008"/>
        <dbReference type="Rhea" id="RHEA-COMP:14356"/>
        <dbReference type="Rhea" id="RHEA-COMP:14367"/>
        <dbReference type="ChEBI" id="CHEBI:15377"/>
        <dbReference type="ChEBI" id="CHEBI:28563"/>
        <dbReference type="ChEBI" id="CHEBI:59087"/>
        <dbReference type="ChEBI" id="CHEBI:139493"/>
        <dbReference type="EC" id="3.2.1.113"/>
    </reaction>
</comment>
<comment type="catalytic activity">
    <reaction evidence="9">
        <text>N(4)-(alpha-D-Man-(1-&gt;2)-alpha-D-Man-(1-&gt;2)-alpha-D-Man-(1-&gt;3)-[alpha-D-Man-(1-&gt;3)-[alpha-D-Man-(1-&gt;2)-alpha-D-Man-(1-&gt;6)]-alpha-D-Man-(1-&gt;6)]-beta-D-Man-(1-&gt;4)-beta-D-GlcNAc-(1-&gt;4)-beta-D-GlcNAc)-L-asparaginyl-[protein] (N-glucan mannose isomer 8A1,2,3B1,3) + 3 H2O = N(4)-(alpha-D-Man-(1-&gt;3)-[alpha-D-Man-(1-&gt;3)-[alpha-D-Man-(1-&gt;6)]-alpha-D-Man-(1-&gt;6)]-beta-D-Man-(1-&gt;4)-beta-D-GlcNAc-(1-&gt;4)-beta-D-GlcNAc)-L-asparaginyl-[protein] (N-glucan mannose isomer 5A1,2) + 3 beta-D-mannose</text>
        <dbReference type="Rhea" id="RHEA:56028"/>
        <dbReference type="Rhea" id="RHEA-COMP:14358"/>
        <dbReference type="Rhea" id="RHEA-COMP:14367"/>
        <dbReference type="ChEBI" id="CHEBI:15377"/>
        <dbReference type="ChEBI" id="CHEBI:28563"/>
        <dbReference type="ChEBI" id="CHEBI:59087"/>
        <dbReference type="ChEBI" id="CHEBI:60628"/>
        <dbReference type="EC" id="3.2.1.113"/>
    </reaction>
</comment>
<keyword evidence="6" id="KW-1015">Disulfide bond</keyword>
<dbReference type="GO" id="GO:0005975">
    <property type="term" value="P:carbohydrate metabolic process"/>
    <property type="evidence" value="ECO:0007669"/>
    <property type="project" value="InterPro"/>
</dbReference>
<dbReference type="Gene3D" id="1.50.10.10">
    <property type="match status" value="1"/>
</dbReference>
<dbReference type="AlphaFoldDB" id="A0A1Y2DJ22"/>
<keyword evidence="8 13" id="KW-0326">Glycosidase</keyword>
<feature type="active site" evidence="11">
    <location>
        <position position="463"/>
    </location>
</feature>
<feature type="binding site" evidence="12">
    <location>
        <position position="560"/>
    </location>
    <ligand>
        <name>Ca(2+)</name>
        <dbReference type="ChEBI" id="CHEBI:29108"/>
    </ligand>
</feature>
<dbReference type="GO" id="GO:0004571">
    <property type="term" value="F:mannosyl-oligosaccharide 1,2-alpha-mannosidase activity"/>
    <property type="evidence" value="ECO:0007669"/>
    <property type="project" value="UniProtKB-EC"/>
</dbReference>
<keyword evidence="4" id="KW-0732">Signal</keyword>
<dbReference type="InterPro" id="IPR050749">
    <property type="entry name" value="Glycosyl_Hydrolase_47"/>
</dbReference>
<feature type="active site" evidence="11">
    <location>
        <position position="295"/>
    </location>
</feature>
<proteinExistence type="inferred from homology"/>
<feature type="active site" description="Proton donor" evidence="11">
    <location>
        <position position="135"/>
    </location>
</feature>
<dbReference type="InterPro" id="IPR012341">
    <property type="entry name" value="6hp_glycosidase-like_sf"/>
</dbReference>
<keyword evidence="7" id="KW-0325">Glycoprotein</keyword>
<dbReference type="OrthoDB" id="8118055at2759"/>
<evidence type="ECO:0000256" key="1">
    <source>
        <dbReference type="ARBA" id="ARBA00001913"/>
    </source>
</evidence>
<keyword evidence="15" id="KW-1185">Reference proteome</keyword>
<feature type="active site" description="Proton donor" evidence="11">
    <location>
        <position position="414"/>
    </location>
</feature>
<comment type="similarity">
    <text evidence="3 13">Belongs to the glycosyl hydrolase 47 family.</text>
</comment>
<sequence length="569" mass="64387">MILSRFKILTAVVVVALYFLFFRSPTPPPRVAQRPRIQLTTWRDGKGLADNAKASAVLGAMAHTFKGYHEMAWGSDGVRPISGRKRDDRNGWGCFIVDSATTLALMGMWDELELSIQFIKEIDFSHPKGLVDPFETTIRYLGGLVSLVDLIDIGIVPDHVASMEDRESILQQAVALTEKLRPAYDTPTGMPYPRVNFKSNKGEPDPPVVYIKDPTKIKYDHPAIGPARAGSNILEHRALTRLTRDKSYAATSLRAWRSLVWNPLPEPFPGMVDAPMDIVTGIHVGKDRHWDAGHDSYYEYLIKEAILAPQDEHSKHYEHRWHDAALSLRANLSSRSAHAPLKNEDSYLMLHQFIGKYLDGEVVNEMSHLAHFAPGNLLLGGRWLSAPNLITFGQALLEGCRHTYNATTTGVGPEKWAWTPALSSAKGFLEKSAARYPEDLENQDHLQRTGFWVANPKYKLRPEYVESLFYAWRITGEQRYRDWAWDAFQAIDRQCRTKYGYASLADVRVEVGNDLDEKVQVQGGLIDEEESFWAGETLKYLYLIFADVRLGSLDQFVYTTEGHPLRIVD</sequence>
<dbReference type="GO" id="GO:0036503">
    <property type="term" value="P:ERAD pathway"/>
    <property type="evidence" value="ECO:0007669"/>
    <property type="project" value="UniProtKB-ARBA"/>
</dbReference>
<evidence type="ECO:0000256" key="12">
    <source>
        <dbReference type="PIRSR" id="PIRSR601382-2"/>
    </source>
</evidence>